<keyword evidence="1" id="KW-0812">Transmembrane</keyword>
<protein>
    <submittedName>
        <fullName evidence="2">Acriflavin resistance protein</fullName>
    </submittedName>
</protein>
<dbReference type="InterPro" id="IPR027463">
    <property type="entry name" value="AcrB_DN_DC_subdom"/>
</dbReference>
<feature type="transmembrane region" description="Helical" evidence="1">
    <location>
        <begin position="977"/>
        <end position="996"/>
    </location>
</feature>
<feature type="transmembrane region" description="Helical" evidence="1">
    <location>
        <begin position="468"/>
        <end position="491"/>
    </location>
</feature>
<dbReference type="Pfam" id="PF00873">
    <property type="entry name" value="ACR_tran"/>
    <property type="match status" value="1"/>
</dbReference>
<dbReference type="SUPFAM" id="SSF82866">
    <property type="entry name" value="Multidrug efflux transporter AcrB transmembrane domain"/>
    <property type="match status" value="2"/>
</dbReference>
<feature type="transmembrane region" description="Helical" evidence="1">
    <location>
        <begin position="1008"/>
        <end position="1034"/>
    </location>
</feature>
<feature type="transmembrane region" description="Helical" evidence="1">
    <location>
        <begin position="20"/>
        <end position="42"/>
    </location>
</feature>
<dbReference type="SUPFAM" id="SSF82714">
    <property type="entry name" value="Multidrug efflux transporter AcrB TolC docking domain, DN and DC subdomains"/>
    <property type="match status" value="2"/>
</dbReference>
<evidence type="ECO:0000256" key="1">
    <source>
        <dbReference type="SAM" id="Phobius"/>
    </source>
</evidence>
<feature type="transmembrane region" description="Helical" evidence="1">
    <location>
        <begin position="878"/>
        <end position="898"/>
    </location>
</feature>
<keyword evidence="1" id="KW-1133">Transmembrane helix</keyword>
<evidence type="ECO:0000313" key="2">
    <source>
        <dbReference type="EMBL" id="VBB46093.1"/>
    </source>
</evidence>
<dbReference type="Gene3D" id="1.20.1640.10">
    <property type="entry name" value="Multidrug efflux transporter AcrB transmembrane domain"/>
    <property type="match status" value="2"/>
</dbReference>
<dbReference type="PANTHER" id="PTHR32063:SF33">
    <property type="entry name" value="RND SUPERFAMILY EFFLUX PUMP PERMEASE COMPONENT"/>
    <property type="match status" value="1"/>
</dbReference>
<dbReference type="InterPro" id="IPR001036">
    <property type="entry name" value="Acrflvin-R"/>
</dbReference>
<dbReference type="Gene3D" id="3.30.2090.10">
    <property type="entry name" value="Multidrug efflux transporter AcrB TolC docking domain, DN and DC subdomains"/>
    <property type="match status" value="2"/>
</dbReference>
<dbReference type="Gene3D" id="3.30.70.1440">
    <property type="entry name" value="Multidrug efflux transporter AcrB pore domain"/>
    <property type="match status" value="1"/>
</dbReference>
<name>A0A653ADE0_UNCDX</name>
<feature type="transmembrane region" description="Helical" evidence="1">
    <location>
        <begin position="398"/>
        <end position="420"/>
    </location>
</feature>
<feature type="transmembrane region" description="Helical" evidence="1">
    <location>
        <begin position="368"/>
        <end position="386"/>
    </location>
</feature>
<organism evidence="2">
    <name type="scientific">Uncultured Desulfatiglans sp</name>
    <dbReference type="NCBI Taxonomy" id="1748965"/>
    <lineage>
        <taxon>Bacteria</taxon>
        <taxon>Pseudomonadati</taxon>
        <taxon>Thermodesulfobacteriota</taxon>
        <taxon>Desulfobacteria</taxon>
        <taxon>Desulfatiglandales</taxon>
        <taxon>Desulfatiglandaceae</taxon>
        <taxon>Desulfatiglans</taxon>
        <taxon>environmental samples</taxon>
    </lineage>
</organism>
<feature type="transmembrane region" description="Helical" evidence="1">
    <location>
        <begin position="541"/>
        <end position="560"/>
    </location>
</feature>
<dbReference type="PANTHER" id="PTHR32063">
    <property type="match status" value="1"/>
</dbReference>
<sequence>MSPKMTEGLDPTTKRGPIAYMARNHVAANLLMVVFLVGGLIWGSRIKQEVFPDFDLDIVTVSVLYPGASPEEVEQGIVLAVEEAVLGLDGVDKVTATAREGVGTVTIEVLVGADIQKLAQDVQNEVDRITSFPEEAEEPRVEIATRRREVVTLIIYGEQEERVLRDAAERIRDGLLQEPGITQVELSGARNLEIGIEVPQQNLRNHNLTLEEVARRVRAAAVEVAGGGVKTEGGEILVRMKERRDWGREFARIPVITTNDGTQVRLEDIAVIIDGFEDTDYYATYDGKPAIMVAVYRVGDQTPISVSSAVKSFLDRYRPSLAPGLSIAVLNDRSDIYRQRLELLLTNGLIGLGLVFLVLGVFLEARLAFWVALGIPISFLGGLLFLPTLGVSINMMSMFAFIVALGIVVDDAIVVGENVYHNRQEGMSMMAAAIQGAREVSMPVTFSILTNVVAFLPLAFVPGIIGKIFMTIPLVVITVFMVSLLESLLILPAHLGHQRQRAPKGLFGWFHDRQQGFSAWFSRNVRDRYGPFVDAALRNRYLTLAVGAAVLLLTVSYIMSGRMGMTLFPKIEADYAFVEAALPYGSAVSRTEAVRDHLIRTAREVAEENGGDRLVEGIYAEIGSSDEGVGGGHALQVRVYLTDPEVRPISTARFIEEWRRKVGEIAGLERLSLQSDRGGPGSGAALTVELTHPDLGVLEKAGEDLADALQGFAIVKDIDDGFSPGKQQLDFTVRPEGRALGLTAQEVARQVRNAFYGAEVLRQQRGRNEVKVMVRLPLEERVSEYNIEELMLRTPNGGTEVPLRQAVDIERGRAYTEIDRRAGRRVIYVTADVEPQSQAGWVLNAVKADTLPMLMDRYPGLRYSLEGKQADMAESMQSLVQGLLLAMLAIYALLAVPFKSYAQPAIVMVSIPFGIVGAVLGHMLMGYSLSVMSMFGVVALSGVVVNDSLVLIEYTNRLRRAGASAHDAVQAAGIQRFRPILLTTLTTFGGLAPMIFETSRQARFMIPMAISLGFGIVFATLITLILVPCLYLVVDDVVRLFSPARRAPEGRLEPESPADARPGPGA</sequence>
<keyword evidence="1" id="KW-0472">Membrane</keyword>
<feature type="transmembrane region" description="Helical" evidence="1">
    <location>
        <begin position="343"/>
        <end position="362"/>
    </location>
</feature>
<dbReference type="SUPFAM" id="SSF82693">
    <property type="entry name" value="Multidrug efflux transporter AcrB pore domain, PN1, PN2, PC1 and PC2 subdomains"/>
    <property type="match status" value="2"/>
</dbReference>
<dbReference type="Gene3D" id="3.30.70.1430">
    <property type="entry name" value="Multidrug efflux transporter AcrB pore domain"/>
    <property type="match status" value="2"/>
</dbReference>
<feature type="transmembrane region" description="Helical" evidence="1">
    <location>
        <begin position="931"/>
        <end position="952"/>
    </location>
</feature>
<dbReference type="GO" id="GO:0042910">
    <property type="term" value="F:xenobiotic transmembrane transporter activity"/>
    <property type="evidence" value="ECO:0007669"/>
    <property type="project" value="TreeGrafter"/>
</dbReference>
<dbReference type="GO" id="GO:0005886">
    <property type="term" value="C:plasma membrane"/>
    <property type="evidence" value="ECO:0007669"/>
    <property type="project" value="TreeGrafter"/>
</dbReference>
<feature type="transmembrane region" description="Helical" evidence="1">
    <location>
        <begin position="904"/>
        <end position="924"/>
    </location>
</feature>
<reference evidence="2" key="1">
    <citation type="submission" date="2018-07" db="EMBL/GenBank/DDBJ databases">
        <authorList>
            <consortium name="Genoscope - CEA"/>
            <person name="William W."/>
        </authorList>
    </citation>
    <scope>NUCLEOTIDE SEQUENCE</scope>
    <source>
        <strain evidence="2">IK1</strain>
    </source>
</reference>
<proteinExistence type="predicted"/>
<dbReference type="EMBL" id="UPXX01000031">
    <property type="protein sequence ID" value="VBB46093.1"/>
    <property type="molecule type" value="Genomic_DNA"/>
</dbReference>
<accession>A0A653ADE0</accession>
<gene>
    <name evidence="2" type="ORF">TRIP_B40023</name>
</gene>
<dbReference type="PRINTS" id="PR00702">
    <property type="entry name" value="ACRIFLAVINRP"/>
</dbReference>
<dbReference type="Gene3D" id="3.30.70.1320">
    <property type="entry name" value="Multidrug efflux transporter AcrB pore domain like"/>
    <property type="match status" value="1"/>
</dbReference>
<feature type="transmembrane region" description="Helical" evidence="1">
    <location>
        <begin position="440"/>
        <end position="461"/>
    </location>
</feature>
<dbReference type="AlphaFoldDB" id="A0A653ADE0"/>